<sequence length="212" mass="23310">MKEPEDRRAAAPPASLLRADASAPATVAVVAEVRSDASIKFDPMLAPGYLGLPKDGFGALLLWRFQLSWSRAQEVQKWLAGPSPVNPPITREEEFRDLINGLDSSKDGSGEFFLHYVGTFLAADQSYASYTIAVGMTKPVARQDYQRIWMEKLDALKKNPASRAWYDELIAFLRLCLDTPLVSEEFALLASNVGDLTGNAANHPMVTRLLAP</sequence>
<comment type="caution">
    <text evidence="1">The sequence shown here is derived from an EMBL/GenBank/DDBJ whole genome shotgun (WGS) entry which is preliminary data.</text>
</comment>
<dbReference type="Proteomes" id="UP001139516">
    <property type="component" value="Unassembled WGS sequence"/>
</dbReference>
<accession>A0A9X1Y8J3</accession>
<keyword evidence="2" id="KW-1185">Reference proteome</keyword>
<evidence type="ECO:0000313" key="2">
    <source>
        <dbReference type="Proteomes" id="UP001139516"/>
    </source>
</evidence>
<gene>
    <name evidence="1" type="ORF">M0638_06700</name>
</gene>
<organism evidence="1 2">
    <name type="scientific">Roseomonas acroporae</name>
    <dbReference type="NCBI Taxonomy" id="2937791"/>
    <lineage>
        <taxon>Bacteria</taxon>
        <taxon>Pseudomonadati</taxon>
        <taxon>Pseudomonadota</taxon>
        <taxon>Alphaproteobacteria</taxon>
        <taxon>Acetobacterales</taxon>
        <taxon>Roseomonadaceae</taxon>
        <taxon>Roseomonas</taxon>
    </lineage>
</organism>
<dbReference type="AlphaFoldDB" id="A0A9X1Y8J3"/>
<evidence type="ECO:0000313" key="1">
    <source>
        <dbReference type="EMBL" id="MCK8784067.1"/>
    </source>
</evidence>
<name>A0A9X1Y8J3_9PROT</name>
<reference evidence="1" key="1">
    <citation type="submission" date="2022-04" db="EMBL/GenBank/DDBJ databases">
        <title>Roseomonas acroporae sp. nov., isolated from coral Acropora digitifera.</title>
        <authorList>
            <person name="Sun H."/>
        </authorList>
    </citation>
    <scope>NUCLEOTIDE SEQUENCE</scope>
    <source>
        <strain evidence="1">NAR14</strain>
    </source>
</reference>
<dbReference type="RefSeq" id="WP_248666192.1">
    <property type="nucleotide sequence ID" value="NZ_JALPRX010000023.1"/>
</dbReference>
<proteinExistence type="predicted"/>
<dbReference type="EMBL" id="JALPRX010000023">
    <property type="protein sequence ID" value="MCK8784067.1"/>
    <property type="molecule type" value="Genomic_DNA"/>
</dbReference>
<protein>
    <submittedName>
        <fullName evidence="1">Uncharacterized protein</fullName>
    </submittedName>
</protein>